<dbReference type="GO" id="GO:0016810">
    <property type="term" value="F:hydrolase activity, acting on carbon-nitrogen (but not peptide) bonds"/>
    <property type="evidence" value="ECO:0007669"/>
    <property type="project" value="InterPro"/>
</dbReference>
<dbReference type="EMBL" id="VNJJ01000028">
    <property type="protein sequence ID" value="TVX94871.1"/>
    <property type="molecule type" value="Genomic_DNA"/>
</dbReference>
<protein>
    <submittedName>
        <fullName evidence="2">Amidohydrolase family protein</fullName>
    </submittedName>
</protein>
<feature type="domain" description="Amidohydrolase-related" evidence="1">
    <location>
        <begin position="58"/>
        <end position="381"/>
    </location>
</feature>
<dbReference type="InterPro" id="IPR032466">
    <property type="entry name" value="Metal_Hydrolase"/>
</dbReference>
<dbReference type="InterPro" id="IPR051781">
    <property type="entry name" value="Metallo-dep_Hydrolase"/>
</dbReference>
<dbReference type="InterPro" id="IPR011059">
    <property type="entry name" value="Metal-dep_hydrolase_composite"/>
</dbReference>
<evidence type="ECO:0000259" key="1">
    <source>
        <dbReference type="Pfam" id="PF01979"/>
    </source>
</evidence>
<name>A0A559J4V8_9BACL</name>
<proteinExistence type="predicted"/>
<comment type="caution">
    <text evidence="2">The sequence shown here is derived from an EMBL/GenBank/DDBJ whole genome shotgun (WGS) entry which is preliminary data.</text>
</comment>
<dbReference type="AlphaFoldDB" id="A0A559J4V8"/>
<dbReference type="Gene3D" id="3.20.20.140">
    <property type="entry name" value="Metal-dependent hydrolases"/>
    <property type="match status" value="1"/>
</dbReference>
<gene>
    <name evidence="2" type="ORF">FPZ45_24475</name>
</gene>
<keyword evidence="2" id="KW-0378">Hydrolase</keyword>
<organism evidence="2 3">
    <name type="scientific">Cohnella terricola</name>
    <dbReference type="NCBI Taxonomy" id="1289167"/>
    <lineage>
        <taxon>Bacteria</taxon>
        <taxon>Bacillati</taxon>
        <taxon>Bacillota</taxon>
        <taxon>Bacilli</taxon>
        <taxon>Bacillales</taxon>
        <taxon>Paenibacillaceae</taxon>
        <taxon>Cohnella</taxon>
    </lineage>
</organism>
<evidence type="ECO:0000313" key="2">
    <source>
        <dbReference type="EMBL" id="TVX94871.1"/>
    </source>
</evidence>
<dbReference type="PANTHER" id="PTHR43135:SF3">
    <property type="entry name" value="ALPHA-D-RIBOSE 1-METHYLPHOSPHONATE 5-TRIPHOSPHATE DIPHOSPHATASE"/>
    <property type="match status" value="1"/>
</dbReference>
<dbReference type="SUPFAM" id="SSF51338">
    <property type="entry name" value="Composite domain of metallo-dependent hydrolases"/>
    <property type="match status" value="2"/>
</dbReference>
<accession>A0A559J4V8</accession>
<dbReference type="Gene3D" id="2.30.40.10">
    <property type="entry name" value="Urease, subunit C, domain 1"/>
    <property type="match status" value="1"/>
</dbReference>
<dbReference type="RefSeq" id="WP_144707284.1">
    <property type="nucleotide sequence ID" value="NZ_VNJJ01000028.1"/>
</dbReference>
<keyword evidence="3" id="KW-1185">Reference proteome</keyword>
<dbReference type="InterPro" id="IPR006680">
    <property type="entry name" value="Amidohydro-rel"/>
</dbReference>
<dbReference type="Proteomes" id="UP000316330">
    <property type="component" value="Unassembled WGS sequence"/>
</dbReference>
<dbReference type="SUPFAM" id="SSF51556">
    <property type="entry name" value="Metallo-dependent hydrolases"/>
    <property type="match status" value="1"/>
</dbReference>
<dbReference type="OrthoDB" id="9797498at2"/>
<dbReference type="Pfam" id="PF01979">
    <property type="entry name" value="Amidohydro_1"/>
    <property type="match status" value="1"/>
</dbReference>
<evidence type="ECO:0000313" key="3">
    <source>
        <dbReference type="Proteomes" id="UP000316330"/>
    </source>
</evidence>
<sequence>MSVNSQHEQVFSHVFISGITNKRFDITIKNGVFSSIVESDESSASPLQPSDSGRDLWIAPGVIDLHTHLAWTDFDHDDQLKRDSQEIEALQAQAFEATLWTGVTSVRDAGGLSSATAERIRRHYAQPLSVHTCGDMLGAGDARGPEYLQQRVKEIVDSGATWVKILATGGLGSPSETVMNPVFAEEEFAAIVRAAHNLGVKVLVHAWGGPALDWSIRYGVASVEHGMFMTEDQAYRLAQSTTAFVPTVSIYRIAADPSSVLALNPVLCERAARAAEAHPNAVSYAKKAGVRMGFGTDYATPMLHGTNLDEWDALIDCGLTRAEAWQAATSAAADILGYGDSIGRIAEGFAADAIIFAADPYQAENARALQESIVTVMKGGVERR</sequence>
<dbReference type="PANTHER" id="PTHR43135">
    <property type="entry name" value="ALPHA-D-RIBOSE 1-METHYLPHOSPHONATE 5-TRIPHOSPHATE DIPHOSPHATASE"/>
    <property type="match status" value="1"/>
</dbReference>
<reference evidence="2 3" key="1">
    <citation type="submission" date="2019-07" db="EMBL/GenBank/DDBJ databases">
        <authorList>
            <person name="Kim J."/>
        </authorList>
    </citation>
    <scope>NUCLEOTIDE SEQUENCE [LARGE SCALE GENOMIC DNA]</scope>
    <source>
        <strain evidence="2 3">G13</strain>
    </source>
</reference>